<name>A0ABW5D7I7_9BACT</name>
<sequence>MTKFRSLLLLSFYSCLGLLSAQEGPSITGKFLVFPKTSDQTPISLIAGEGAFEEINPTSGRFTKPIKMIGMKEWVVGKPGVDAEGKPTFEVWGRCASSGAKHQSIILFRKGETNADGFSMLAFDDNESGFGKGKFLVFNVTNKDVGAQIGDKRFQIKPAGKAIVEAKGDIDKGLCSSTFAVKLDGEWKGIFSSNWPLSDNARALIFVYGDAKTKKYTVHAVRDFIN</sequence>
<dbReference type="Proteomes" id="UP001597375">
    <property type="component" value="Unassembled WGS sequence"/>
</dbReference>
<proteinExistence type="predicted"/>
<evidence type="ECO:0000313" key="2">
    <source>
        <dbReference type="EMBL" id="MFD2255974.1"/>
    </source>
</evidence>
<gene>
    <name evidence="2" type="ORF">ACFSSA_04730</name>
</gene>
<accession>A0ABW5D7I7</accession>
<feature type="chain" id="PRO_5047148360" evidence="1">
    <location>
        <begin position="22"/>
        <end position="226"/>
    </location>
</feature>
<keyword evidence="3" id="KW-1185">Reference proteome</keyword>
<reference evidence="3" key="1">
    <citation type="journal article" date="2019" name="Int. J. Syst. Evol. Microbiol.">
        <title>The Global Catalogue of Microorganisms (GCM) 10K type strain sequencing project: providing services to taxonomists for standard genome sequencing and annotation.</title>
        <authorList>
            <consortium name="The Broad Institute Genomics Platform"/>
            <consortium name="The Broad Institute Genome Sequencing Center for Infectious Disease"/>
            <person name="Wu L."/>
            <person name="Ma J."/>
        </authorList>
    </citation>
    <scope>NUCLEOTIDE SEQUENCE [LARGE SCALE GENOMIC DNA]</scope>
    <source>
        <strain evidence="3">CGMCC 4.7106</strain>
    </source>
</reference>
<evidence type="ECO:0000313" key="3">
    <source>
        <dbReference type="Proteomes" id="UP001597375"/>
    </source>
</evidence>
<organism evidence="2 3">
    <name type="scientific">Luteolibacter algae</name>
    <dbReference type="NCBI Taxonomy" id="454151"/>
    <lineage>
        <taxon>Bacteria</taxon>
        <taxon>Pseudomonadati</taxon>
        <taxon>Verrucomicrobiota</taxon>
        <taxon>Verrucomicrobiia</taxon>
        <taxon>Verrucomicrobiales</taxon>
        <taxon>Verrucomicrobiaceae</taxon>
        <taxon>Luteolibacter</taxon>
    </lineage>
</organism>
<dbReference type="EMBL" id="JBHUIT010000003">
    <property type="protein sequence ID" value="MFD2255974.1"/>
    <property type="molecule type" value="Genomic_DNA"/>
</dbReference>
<protein>
    <submittedName>
        <fullName evidence="2">Uncharacterized protein</fullName>
    </submittedName>
</protein>
<keyword evidence="1" id="KW-0732">Signal</keyword>
<dbReference type="RefSeq" id="WP_386818807.1">
    <property type="nucleotide sequence ID" value="NZ_JBHUIT010000003.1"/>
</dbReference>
<evidence type="ECO:0000256" key="1">
    <source>
        <dbReference type="SAM" id="SignalP"/>
    </source>
</evidence>
<feature type="signal peptide" evidence="1">
    <location>
        <begin position="1"/>
        <end position="21"/>
    </location>
</feature>
<comment type="caution">
    <text evidence="2">The sequence shown here is derived from an EMBL/GenBank/DDBJ whole genome shotgun (WGS) entry which is preliminary data.</text>
</comment>